<feature type="coiled-coil region" evidence="1">
    <location>
        <begin position="396"/>
        <end position="430"/>
    </location>
</feature>
<dbReference type="EMBL" id="JBHUGF010000010">
    <property type="protein sequence ID" value="MFD1989650.1"/>
    <property type="molecule type" value="Genomic_DNA"/>
</dbReference>
<name>A0ABW4UU09_9BACL</name>
<feature type="compositionally biased region" description="Acidic residues" evidence="2">
    <location>
        <begin position="659"/>
        <end position="668"/>
    </location>
</feature>
<organism evidence="4 5">
    <name type="scientific">Paenibacillus nicotianae</name>
    <dbReference type="NCBI Taxonomy" id="1526551"/>
    <lineage>
        <taxon>Bacteria</taxon>
        <taxon>Bacillati</taxon>
        <taxon>Bacillota</taxon>
        <taxon>Bacilli</taxon>
        <taxon>Bacillales</taxon>
        <taxon>Paenibacillaceae</taxon>
        <taxon>Paenibacillus</taxon>
    </lineage>
</organism>
<keyword evidence="3" id="KW-0472">Membrane</keyword>
<keyword evidence="1" id="KW-0175">Coiled coil</keyword>
<feature type="compositionally biased region" description="Low complexity" evidence="2">
    <location>
        <begin position="633"/>
        <end position="651"/>
    </location>
</feature>
<evidence type="ECO:0000256" key="1">
    <source>
        <dbReference type="SAM" id="Coils"/>
    </source>
</evidence>
<evidence type="ECO:0000256" key="2">
    <source>
        <dbReference type="SAM" id="MobiDB-lite"/>
    </source>
</evidence>
<dbReference type="RefSeq" id="WP_204823394.1">
    <property type="nucleotide sequence ID" value="NZ_JBHUGF010000010.1"/>
</dbReference>
<keyword evidence="3" id="KW-1133">Transmembrane helix</keyword>
<sequence>MNEFLIHYGYTILLWIVGIIIFTPGLIIIFTGIIKLYEQSRFVYIHNIHTMIDVQNNNLIDEVEELLQKSNRLLKNKSGITQKDILLIESSLKGTLDQLEDIEDDIQLHWTSFFGGLSERIEELKEDLQKQKTIQEQIDLDRVKIDKLLEVEQYLQEYYIHWEHSFNRLEQHIYSFTIELGSSLSKWSKQQEQIKDLLNKSKQYEYSDTIQSFNLLKEAEKKVNILNQQYEQIKVYYEYEMQFEEKIQTLRFEINHSVHMHSLLTGEIDPYQWLNQSTRTLESFHHAVRQGDLLQAQSLYNQLESFITKSIAMIEDRIALQENVQEQYRKAHEQLQLLNSIELELTVIWSLARQEWKYSVWKNTFQKFEKTCLVLHTIEQDLEKIERYIHKDIQKYIEANKHLNQLESKLTSIEQELNANQEQLQVWQQLQQQLPEKVKQAEHKLKHSYAKAEQEAIKWDRNVVLDEEYQFIQKQYDKVQYLFSESPKDLNLLQKQCTTYIEAIEKWVGTIDKLIDYRDDAVPLRLRLQNDFNLHYRTVKWYLPMGASKHYKSSFNKYINDYEVMTVNGEYESAFASLQNIKGIIAELQLSYDQTMAQQQALKKAKSEERHRVRQAKNQKNNAKVVNHYHSHSSGGITLFGSSSSSSQSKSNIGYKEDDSWEEDNDDE</sequence>
<reference evidence="5" key="1">
    <citation type="journal article" date="2019" name="Int. J. Syst. Evol. Microbiol.">
        <title>The Global Catalogue of Microorganisms (GCM) 10K type strain sequencing project: providing services to taxonomists for standard genome sequencing and annotation.</title>
        <authorList>
            <consortium name="The Broad Institute Genomics Platform"/>
            <consortium name="The Broad Institute Genome Sequencing Center for Infectious Disease"/>
            <person name="Wu L."/>
            <person name="Ma J."/>
        </authorList>
    </citation>
    <scope>NUCLEOTIDE SEQUENCE [LARGE SCALE GENOMIC DNA]</scope>
    <source>
        <strain evidence="5">CGMCC 1.15067</strain>
    </source>
</reference>
<accession>A0ABW4UU09</accession>
<evidence type="ECO:0000256" key="3">
    <source>
        <dbReference type="SAM" id="Phobius"/>
    </source>
</evidence>
<dbReference type="Proteomes" id="UP001597403">
    <property type="component" value="Unassembled WGS sequence"/>
</dbReference>
<keyword evidence="3" id="KW-0812">Transmembrane</keyword>
<evidence type="ECO:0008006" key="6">
    <source>
        <dbReference type="Google" id="ProtNLM"/>
    </source>
</evidence>
<evidence type="ECO:0000313" key="5">
    <source>
        <dbReference type="Proteomes" id="UP001597403"/>
    </source>
</evidence>
<feature type="region of interest" description="Disordered" evidence="2">
    <location>
        <begin position="615"/>
        <end position="668"/>
    </location>
</feature>
<feature type="transmembrane region" description="Helical" evidence="3">
    <location>
        <begin position="12"/>
        <end position="34"/>
    </location>
</feature>
<evidence type="ECO:0000313" key="4">
    <source>
        <dbReference type="EMBL" id="MFD1989650.1"/>
    </source>
</evidence>
<keyword evidence="5" id="KW-1185">Reference proteome</keyword>
<comment type="caution">
    <text evidence="4">The sequence shown here is derived from an EMBL/GenBank/DDBJ whole genome shotgun (WGS) entry which is preliminary data.</text>
</comment>
<gene>
    <name evidence="4" type="ORF">ACFSGI_06765</name>
</gene>
<protein>
    <recommendedName>
        <fullName evidence="6">Septation ring formation regulator EzrA</fullName>
    </recommendedName>
</protein>
<proteinExistence type="predicted"/>